<accession>A0A5C7F8L8</accession>
<gene>
    <name evidence="7" type="ORF">FTX54_015280</name>
</gene>
<comment type="similarity">
    <text evidence="1">Belongs to the LytR/CpsA/Psr (LCP) family.</text>
</comment>
<evidence type="ECO:0000256" key="5">
    <source>
        <dbReference type="SAM" id="Phobius"/>
    </source>
</evidence>
<evidence type="ECO:0000256" key="4">
    <source>
        <dbReference type="ARBA" id="ARBA00022989"/>
    </source>
</evidence>
<dbReference type="EMBL" id="CP144914">
    <property type="protein sequence ID" value="WWD79737.1"/>
    <property type="molecule type" value="Genomic_DNA"/>
</dbReference>
<dbReference type="PANTHER" id="PTHR33392">
    <property type="entry name" value="POLYISOPRENYL-TEICHOIC ACID--PEPTIDOGLYCAN TEICHOIC ACID TRANSFERASE TAGU"/>
    <property type="match status" value="1"/>
</dbReference>
<evidence type="ECO:0000256" key="3">
    <source>
        <dbReference type="ARBA" id="ARBA00022968"/>
    </source>
</evidence>
<evidence type="ECO:0000259" key="6">
    <source>
        <dbReference type="Pfam" id="PF03816"/>
    </source>
</evidence>
<reference evidence="7 8" key="1">
    <citation type="submission" date="2024-01" db="EMBL/GenBank/DDBJ databases">
        <title>Complete Genome Sequence of Alkalicoccus halolimnae BZ-SZ-XJ29T, a Moderately Halophilic Bacterium Isolated from a Salt Lake.</title>
        <authorList>
            <person name="Zhao B."/>
        </authorList>
    </citation>
    <scope>NUCLEOTIDE SEQUENCE [LARGE SCALE GENOMIC DNA]</scope>
    <source>
        <strain evidence="7 8">BZ-SZ-XJ29</strain>
    </source>
</reference>
<keyword evidence="2 5" id="KW-0812">Transmembrane</keyword>
<evidence type="ECO:0000256" key="1">
    <source>
        <dbReference type="ARBA" id="ARBA00006068"/>
    </source>
</evidence>
<dbReference type="NCBIfam" id="TIGR00350">
    <property type="entry name" value="lytR_cpsA_psr"/>
    <property type="match status" value="1"/>
</dbReference>
<feature type="domain" description="Cell envelope-related transcriptional attenuator" evidence="6">
    <location>
        <begin position="78"/>
        <end position="218"/>
    </location>
</feature>
<proteinExistence type="inferred from homology"/>
<sequence length="312" mass="35043">MRKLFYIVGGIFLLFLLAGGGYLFYLYNSVQNTIDSEMHVDLERDKPDGRTAEVDMDNGEPVSFLLMGVDAEESTSGRTDTIMVITVNPAEESMRMLSLPRDTRMELPGRGQDKVNHAYAYGGADMALEAVEDYFDIPLDYFITVNMSGFQEIVNAVDGVTVDNAFAFQQDEYSFEEGEVHLNGEEALAYARMRKEDPEGDFGRNTRQRQVVNAIINEGAQFSSVTRIGDILDAMGNNVVTNLDFEKMRKLQSNYSDTRHNQETLEINGSGETIDGIWYYSVSDEERSRLSSEFRTHLGLDGADVAQSEENE</sequence>
<dbReference type="OrthoDB" id="27330at2"/>
<keyword evidence="4 5" id="KW-1133">Transmembrane helix</keyword>
<evidence type="ECO:0000313" key="8">
    <source>
        <dbReference type="Proteomes" id="UP000321816"/>
    </source>
</evidence>
<dbReference type="AlphaFoldDB" id="A0A5C7F8L8"/>
<dbReference type="Proteomes" id="UP000321816">
    <property type="component" value="Chromosome"/>
</dbReference>
<keyword evidence="8" id="KW-1185">Reference proteome</keyword>
<dbReference type="GO" id="GO:0071555">
    <property type="term" value="P:cell wall organization"/>
    <property type="evidence" value="ECO:0007669"/>
    <property type="project" value="UniProtKB-KW"/>
</dbReference>
<keyword evidence="5" id="KW-0472">Membrane</keyword>
<organism evidence="7 8">
    <name type="scientific">Alkalicoccus halolimnae</name>
    <dbReference type="NCBI Taxonomy" id="1667239"/>
    <lineage>
        <taxon>Bacteria</taxon>
        <taxon>Bacillati</taxon>
        <taxon>Bacillota</taxon>
        <taxon>Bacilli</taxon>
        <taxon>Bacillales</taxon>
        <taxon>Bacillaceae</taxon>
        <taxon>Alkalicoccus</taxon>
    </lineage>
</organism>
<dbReference type="PANTHER" id="PTHR33392:SF6">
    <property type="entry name" value="POLYISOPRENYL-TEICHOIC ACID--PEPTIDOGLYCAN TEICHOIC ACID TRANSFERASE TAGU"/>
    <property type="match status" value="1"/>
</dbReference>
<evidence type="ECO:0000313" key="7">
    <source>
        <dbReference type="EMBL" id="WWD79737.1"/>
    </source>
</evidence>
<protein>
    <submittedName>
        <fullName evidence="7">LCP family protein</fullName>
    </submittedName>
</protein>
<dbReference type="RefSeq" id="WP_147802795.1">
    <property type="nucleotide sequence ID" value="NZ_CP144914.1"/>
</dbReference>
<feature type="transmembrane region" description="Helical" evidence="5">
    <location>
        <begin position="5"/>
        <end position="27"/>
    </location>
</feature>
<evidence type="ECO:0000256" key="2">
    <source>
        <dbReference type="ARBA" id="ARBA00022692"/>
    </source>
</evidence>
<dbReference type="InterPro" id="IPR004474">
    <property type="entry name" value="LytR_CpsA_psr"/>
</dbReference>
<name>A0A5C7F8L8_9BACI</name>
<keyword evidence="3" id="KW-0735">Signal-anchor</keyword>
<dbReference type="KEGG" id="ahal:FTX54_015280"/>
<dbReference type="InterPro" id="IPR050922">
    <property type="entry name" value="LytR/CpsA/Psr_CW_biosynth"/>
</dbReference>
<dbReference type="Gene3D" id="3.40.630.190">
    <property type="entry name" value="LCP protein"/>
    <property type="match status" value="1"/>
</dbReference>
<dbReference type="Pfam" id="PF03816">
    <property type="entry name" value="LytR_cpsA_psr"/>
    <property type="match status" value="1"/>
</dbReference>